<reference evidence="1" key="2">
    <citation type="submission" date="2020-09" db="EMBL/GenBank/DDBJ databases">
        <authorList>
            <person name="Sun Q."/>
            <person name="Zhou Y."/>
        </authorList>
    </citation>
    <scope>NUCLEOTIDE SEQUENCE</scope>
    <source>
        <strain evidence="1">CGMCC 4.7299</strain>
    </source>
</reference>
<evidence type="ECO:0000313" key="1">
    <source>
        <dbReference type="EMBL" id="GGK91049.1"/>
    </source>
</evidence>
<sequence length="306" mass="32527">MRTRTHQDDVAHGEVWARTGADSEWAPLRRVMLTLPDPRWSPPADWNAIQYLAPVAFGDLHRELSAYADLLAGCGVQIDVQQAPADGPHYNAVFARDQFLATYAGAVVARMASTCRRGEERLISARLTAQGHPVLRTISGGCFEAADALWVRPGRLLIGQGRRTDAEGARQVAAVARDLGAEATVVPVPSAVQHLLGIVQVVGPDLALLRKQHDPSGRIEAALTASAIRVVEVPEHPEIVCGQAMNLVTLDARTVVIPRDRPAMSQLLAAAGIEVHATVPAESLIRCGGGLACATGILLRDRAGAG</sequence>
<evidence type="ECO:0008006" key="3">
    <source>
        <dbReference type="Google" id="ProtNLM"/>
    </source>
</evidence>
<dbReference type="GO" id="GO:0019546">
    <property type="term" value="P:L-arginine deiminase pathway"/>
    <property type="evidence" value="ECO:0007669"/>
    <property type="project" value="TreeGrafter"/>
</dbReference>
<dbReference type="Gene3D" id="3.75.10.10">
    <property type="entry name" value="L-arginine/glycine Amidinotransferase, Chain A"/>
    <property type="match status" value="1"/>
</dbReference>
<organism evidence="1 2">
    <name type="scientific">Mangrovihabitans endophyticus</name>
    <dbReference type="NCBI Taxonomy" id="1751298"/>
    <lineage>
        <taxon>Bacteria</taxon>
        <taxon>Bacillati</taxon>
        <taxon>Actinomycetota</taxon>
        <taxon>Actinomycetes</taxon>
        <taxon>Micromonosporales</taxon>
        <taxon>Micromonosporaceae</taxon>
        <taxon>Mangrovihabitans</taxon>
    </lineage>
</organism>
<accession>A0A8J3BY69</accession>
<dbReference type="Proteomes" id="UP000656042">
    <property type="component" value="Unassembled WGS sequence"/>
</dbReference>
<dbReference type="AlphaFoldDB" id="A0A8J3BY69"/>
<gene>
    <name evidence="1" type="ORF">GCM10012284_26120</name>
</gene>
<dbReference type="SUPFAM" id="SSF55909">
    <property type="entry name" value="Pentein"/>
    <property type="match status" value="1"/>
</dbReference>
<keyword evidence="2" id="KW-1185">Reference proteome</keyword>
<dbReference type="EMBL" id="BMMX01000009">
    <property type="protein sequence ID" value="GGK91049.1"/>
    <property type="molecule type" value="Genomic_DNA"/>
</dbReference>
<evidence type="ECO:0000313" key="2">
    <source>
        <dbReference type="Proteomes" id="UP000656042"/>
    </source>
</evidence>
<dbReference type="GO" id="GO:0016990">
    <property type="term" value="F:arginine deiminase activity"/>
    <property type="evidence" value="ECO:0007669"/>
    <property type="project" value="TreeGrafter"/>
</dbReference>
<dbReference type="Pfam" id="PF02274">
    <property type="entry name" value="ADI"/>
    <property type="match status" value="1"/>
</dbReference>
<reference evidence="1" key="1">
    <citation type="journal article" date="2014" name="Int. J. Syst. Evol. Microbiol.">
        <title>Complete genome sequence of Corynebacterium casei LMG S-19264T (=DSM 44701T), isolated from a smear-ripened cheese.</title>
        <authorList>
            <consortium name="US DOE Joint Genome Institute (JGI-PGF)"/>
            <person name="Walter F."/>
            <person name="Albersmeier A."/>
            <person name="Kalinowski J."/>
            <person name="Ruckert C."/>
        </authorList>
    </citation>
    <scope>NUCLEOTIDE SEQUENCE</scope>
    <source>
        <strain evidence="1">CGMCC 4.7299</strain>
    </source>
</reference>
<proteinExistence type="predicted"/>
<comment type="caution">
    <text evidence="1">The sequence shown here is derived from an EMBL/GenBank/DDBJ whole genome shotgun (WGS) entry which is preliminary data.</text>
</comment>
<protein>
    <recommendedName>
        <fullName evidence="3">N-Dimethylarginine dimethylaminohydrolase</fullName>
    </recommendedName>
</protein>
<dbReference type="PANTHER" id="PTHR47271">
    <property type="entry name" value="ARGININE DEIMINASE"/>
    <property type="match status" value="1"/>
</dbReference>
<name>A0A8J3BY69_9ACTN</name>
<dbReference type="PANTHER" id="PTHR47271:SF2">
    <property type="entry name" value="ARGININE DEIMINASE"/>
    <property type="match status" value="1"/>
</dbReference>